<keyword evidence="11" id="KW-1185">Reference proteome</keyword>
<evidence type="ECO:0000256" key="4">
    <source>
        <dbReference type="ARBA" id="ARBA00022475"/>
    </source>
</evidence>
<dbReference type="GO" id="GO:0009319">
    <property type="term" value="C:cytochrome o ubiquinol oxidase complex"/>
    <property type="evidence" value="ECO:0007669"/>
    <property type="project" value="TreeGrafter"/>
</dbReference>
<keyword evidence="8 9" id="KW-0472">Membrane</keyword>
<dbReference type="GO" id="GO:0019646">
    <property type="term" value="P:aerobic electron transport chain"/>
    <property type="evidence" value="ECO:0007669"/>
    <property type="project" value="TreeGrafter"/>
</dbReference>
<keyword evidence="6 9" id="KW-1133">Transmembrane helix</keyword>
<dbReference type="AlphaFoldDB" id="A0A0M0KES7"/>
<evidence type="ECO:0000256" key="5">
    <source>
        <dbReference type="ARBA" id="ARBA00022692"/>
    </source>
</evidence>
<dbReference type="InterPro" id="IPR014250">
    <property type="entry name" value="QoxD"/>
</dbReference>
<dbReference type="GO" id="GO:0015990">
    <property type="term" value="P:electron transport coupled proton transport"/>
    <property type="evidence" value="ECO:0007669"/>
    <property type="project" value="TreeGrafter"/>
</dbReference>
<evidence type="ECO:0000256" key="2">
    <source>
        <dbReference type="ARBA" id="ARBA00004651"/>
    </source>
</evidence>
<dbReference type="Proteomes" id="UP000037558">
    <property type="component" value="Unassembled WGS sequence"/>
</dbReference>
<dbReference type="RefSeq" id="WP_053403786.1">
    <property type="nucleotide sequence ID" value="NZ_CP061868.1"/>
</dbReference>
<evidence type="ECO:0000313" key="10">
    <source>
        <dbReference type="EMBL" id="KOO37346.1"/>
    </source>
</evidence>
<keyword evidence="7 9" id="KW-0560">Oxidoreductase</keyword>
<dbReference type="EC" id="1.10.3.-" evidence="9"/>
<evidence type="ECO:0000256" key="9">
    <source>
        <dbReference type="RuleBase" id="RU367153"/>
    </source>
</evidence>
<proteinExistence type="inferred from homology"/>
<dbReference type="OrthoDB" id="2361460at2"/>
<comment type="similarity">
    <text evidence="3 9">Belongs to the cytochrome c oxidase bacterial subunit 4 family.</text>
</comment>
<sequence length="109" mass="11758">MAGNKNAQASHHGHDGFPWKHLIGFIISLALTFVAVFIAFETDLSKTAIMSGIIILAVLQALLQLIMFMHVTESESGKVQVVNMAFAFFIAIAVVAGSIWVMSFGMTGM</sequence>
<name>A0A0M0KES7_9BACI</name>
<dbReference type="GO" id="GO:0009486">
    <property type="term" value="F:cytochrome bo3 ubiquinol oxidase activity"/>
    <property type="evidence" value="ECO:0007669"/>
    <property type="project" value="TreeGrafter"/>
</dbReference>
<evidence type="ECO:0000256" key="8">
    <source>
        <dbReference type="ARBA" id="ARBA00023136"/>
    </source>
</evidence>
<feature type="transmembrane region" description="Helical" evidence="9">
    <location>
        <begin position="81"/>
        <end position="102"/>
    </location>
</feature>
<keyword evidence="5 9" id="KW-0812">Transmembrane</keyword>
<accession>A0A0M0KES7</accession>
<comment type="catalytic activity">
    <reaction evidence="1 9">
        <text>2 a quinol + O2 = 2 a quinone + 2 H2O</text>
        <dbReference type="Rhea" id="RHEA:55376"/>
        <dbReference type="ChEBI" id="CHEBI:15377"/>
        <dbReference type="ChEBI" id="CHEBI:15379"/>
        <dbReference type="ChEBI" id="CHEBI:24646"/>
        <dbReference type="ChEBI" id="CHEBI:132124"/>
    </reaction>
</comment>
<evidence type="ECO:0000256" key="6">
    <source>
        <dbReference type="ARBA" id="ARBA00022989"/>
    </source>
</evidence>
<comment type="caution">
    <text evidence="10">The sequence shown here is derived from an EMBL/GenBank/DDBJ whole genome shotgun (WGS) entry which is preliminary data.</text>
</comment>
<dbReference type="NCBIfam" id="TIGR02901">
    <property type="entry name" value="QoxD"/>
    <property type="match status" value="1"/>
</dbReference>
<feature type="transmembrane region" description="Helical" evidence="9">
    <location>
        <begin position="22"/>
        <end position="40"/>
    </location>
</feature>
<dbReference type="EMBL" id="LILC01000037">
    <property type="protein sequence ID" value="KOO37346.1"/>
    <property type="molecule type" value="Genomic_DNA"/>
</dbReference>
<dbReference type="InterPro" id="IPR005171">
    <property type="entry name" value="Cyt_c_oxidase_su4_prok"/>
</dbReference>
<dbReference type="GO" id="GO:0042773">
    <property type="term" value="P:ATP synthesis coupled electron transport"/>
    <property type="evidence" value="ECO:0007669"/>
    <property type="project" value="UniProtKB-UniRule"/>
</dbReference>
<comment type="function">
    <text evidence="9">Catalyzes quinol oxidation with the concomitant reduction of oxygen to water.</text>
</comment>
<gene>
    <name evidence="10" type="ORF">AMD01_23045</name>
</gene>
<dbReference type="PATRIC" id="fig|284581.3.peg.3469"/>
<dbReference type="Pfam" id="PF03626">
    <property type="entry name" value="COX4_pro"/>
    <property type="match status" value="1"/>
</dbReference>
<protein>
    <recommendedName>
        <fullName evidence="9">Quinol oxidase subunit 4</fullName>
        <ecNumber evidence="9">1.10.3.-</ecNumber>
    </recommendedName>
</protein>
<evidence type="ECO:0000256" key="1">
    <source>
        <dbReference type="ARBA" id="ARBA00000725"/>
    </source>
</evidence>
<dbReference type="GO" id="GO:0005886">
    <property type="term" value="C:plasma membrane"/>
    <property type="evidence" value="ECO:0007669"/>
    <property type="project" value="UniProtKB-SubCell"/>
</dbReference>
<dbReference type="GO" id="GO:0016682">
    <property type="term" value="F:oxidoreductase activity, acting on diphenols and related substances as donors, oxygen as acceptor"/>
    <property type="evidence" value="ECO:0007669"/>
    <property type="project" value="UniProtKB-UniRule"/>
</dbReference>
<reference evidence="11" key="1">
    <citation type="submission" date="2015-08" db="EMBL/GenBank/DDBJ databases">
        <title>Fjat-14210 dsm16467.</title>
        <authorList>
            <person name="Liu B."/>
            <person name="Wang J."/>
            <person name="Zhu Y."/>
            <person name="Liu G."/>
            <person name="Chen Q."/>
            <person name="Chen Z."/>
            <person name="Lan J."/>
            <person name="Che J."/>
            <person name="Ge C."/>
            <person name="Shi H."/>
            <person name="Pan Z."/>
            <person name="Liu X."/>
        </authorList>
    </citation>
    <scope>NUCLEOTIDE SEQUENCE [LARGE SCALE GENOMIC DNA]</scope>
    <source>
        <strain evidence="11">DSM 16467</strain>
    </source>
</reference>
<keyword evidence="4 9" id="KW-1003">Cell membrane</keyword>
<dbReference type="PANTHER" id="PTHR36835:SF1">
    <property type="entry name" value="CYTOCHROME BO(3) UBIQUINOL OXIDASE SUBUNIT 4"/>
    <property type="match status" value="1"/>
</dbReference>
<dbReference type="InterPro" id="IPR050968">
    <property type="entry name" value="Cytochrome_c_oxidase_bac_sub4"/>
</dbReference>
<dbReference type="GO" id="GO:0015078">
    <property type="term" value="F:proton transmembrane transporter activity"/>
    <property type="evidence" value="ECO:0007669"/>
    <property type="project" value="TreeGrafter"/>
</dbReference>
<feature type="transmembrane region" description="Helical" evidence="9">
    <location>
        <begin position="47"/>
        <end position="69"/>
    </location>
</feature>
<evidence type="ECO:0000256" key="3">
    <source>
        <dbReference type="ARBA" id="ARBA00008079"/>
    </source>
</evidence>
<dbReference type="STRING" id="284581.AMD01_23045"/>
<organism evidence="10 11">
    <name type="scientific">Priestia koreensis</name>
    <dbReference type="NCBI Taxonomy" id="284581"/>
    <lineage>
        <taxon>Bacteria</taxon>
        <taxon>Bacillati</taxon>
        <taxon>Bacillota</taxon>
        <taxon>Bacilli</taxon>
        <taxon>Bacillales</taxon>
        <taxon>Bacillaceae</taxon>
        <taxon>Priestia</taxon>
    </lineage>
</organism>
<comment type="subcellular location">
    <subcellularLocation>
        <location evidence="2 9">Cell membrane</location>
        <topology evidence="2 9">Multi-pass membrane protein</topology>
    </subcellularLocation>
</comment>
<dbReference type="PANTHER" id="PTHR36835">
    <property type="entry name" value="CYTOCHROME BO(3) UBIQUINOL OXIDASE SUBUNIT 4"/>
    <property type="match status" value="1"/>
</dbReference>
<evidence type="ECO:0000313" key="11">
    <source>
        <dbReference type="Proteomes" id="UP000037558"/>
    </source>
</evidence>
<evidence type="ECO:0000256" key="7">
    <source>
        <dbReference type="ARBA" id="ARBA00023002"/>
    </source>
</evidence>